<evidence type="ECO:0000313" key="1">
    <source>
        <dbReference type="EMBL" id="KAG2842931.1"/>
    </source>
</evidence>
<comment type="caution">
    <text evidence="1">The sequence shown here is derived from an EMBL/GenBank/DDBJ whole genome shotgun (WGS) entry which is preliminary data.</text>
</comment>
<dbReference type="VEuPathDB" id="FungiDB:PC110_g19370"/>
<gene>
    <name evidence="1" type="ORF">PC113_g18697</name>
</gene>
<dbReference type="AlphaFoldDB" id="A0A8T0YIS9"/>
<dbReference type="EMBL" id="RCMG01000899">
    <property type="protein sequence ID" value="KAG2842931.1"/>
    <property type="molecule type" value="Genomic_DNA"/>
</dbReference>
<reference evidence="1" key="1">
    <citation type="submission" date="2018-10" db="EMBL/GenBank/DDBJ databases">
        <title>Effector identification in a new, highly contiguous assembly of the strawberry crown rot pathogen Phytophthora cactorum.</title>
        <authorList>
            <person name="Armitage A.D."/>
            <person name="Nellist C.F."/>
            <person name="Bates H."/>
            <person name="Vickerstaff R.J."/>
            <person name="Harrison R.J."/>
        </authorList>
    </citation>
    <scope>NUCLEOTIDE SEQUENCE</scope>
    <source>
        <strain evidence="1">15-7</strain>
    </source>
</reference>
<protein>
    <submittedName>
        <fullName evidence="1">Uncharacterized protein</fullName>
    </submittedName>
</protein>
<name>A0A8T0YIS9_9STRA</name>
<dbReference type="Proteomes" id="UP000735874">
    <property type="component" value="Unassembled WGS sequence"/>
</dbReference>
<proteinExistence type="predicted"/>
<evidence type="ECO:0000313" key="2">
    <source>
        <dbReference type="Proteomes" id="UP000735874"/>
    </source>
</evidence>
<dbReference type="VEuPathDB" id="FungiDB:PC110_g23740"/>
<organism evidence="1 2">
    <name type="scientific">Phytophthora cactorum</name>
    <dbReference type="NCBI Taxonomy" id="29920"/>
    <lineage>
        <taxon>Eukaryota</taxon>
        <taxon>Sar</taxon>
        <taxon>Stramenopiles</taxon>
        <taxon>Oomycota</taxon>
        <taxon>Peronosporomycetes</taxon>
        <taxon>Peronosporales</taxon>
        <taxon>Peronosporaceae</taxon>
        <taxon>Phytophthora</taxon>
    </lineage>
</organism>
<sequence length="156" mass="18237">MVRRRHSSDASFKTSSYDVYLQRFQFFWKHLRFLLAFGSDQAFLRWRFTQDRAKMKALDTLAQRLVPKASKQVRLLTKVKKKEDETDIRLKSQPSKKEAKEIAEMAKFRNPKPADKTIVLKYTRNVLRCTNSVARQTSRAETSTPRGTCWNCSAAD</sequence>
<accession>A0A8T0YIS9</accession>